<evidence type="ECO:0000256" key="3">
    <source>
        <dbReference type="ARBA" id="ARBA00022737"/>
    </source>
</evidence>
<keyword evidence="5" id="KW-0862">Zinc</keyword>
<evidence type="ECO:0000256" key="9">
    <source>
        <dbReference type="PROSITE-ProRule" id="PRU00042"/>
    </source>
</evidence>
<dbReference type="PANTHER" id="PTHR16515:SF49">
    <property type="entry name" value="GASTRULA ZINC FINGER PROTEIN XLCGF49.1-LIKE-RELATED"/>
    <property type="match status" value="1"/>
</dbReference>
<evidence type="ECO:0000259" key="10">
    <source>
        <dbReference type="PROSITE" id="PS50157"/>
    </source>
</evidence>
<dbReference type="PROSITE" id="PS00028">
    <property type="entry name" value="ZINC_FINGER_C2H2_1"/>
    <property type="match status" value="2"/>
</dbReference>
<feature type="domain" description="C2H2-type" evidence="10">
    <location>
        <begin position="37"/>
        <end position="60"/>
    </location>
</feature>
<evidence type="ECO:0000313" key="11">
    <source>
        <dbReference type="EMBL" id="KAF2403372.1"/>
    </source>
</evidence>
<dbReference type="GO" id="GO:0005634">
    <property type="term" value="C:nucleus"/>
    <property type="evidence" value="ECO:0007669"/>
    <property type="project" value="UniProtKB-SubCell"/>
</dbReference>
<dbReference type="Pfam" id="PF05605">
    <property type="entry name" value="zf-Di19"/>
    <property type="match status" value="1"/>
</dbReference>
<gene>
    <name evidence="11" type="ORF">EJ06DRAFT_458223</name>
</gene>
<proteinExistence type="inferred from homology"/>
<evidence type="ECO:0000256" key="7">
    <source>
        <dbReference type="ARBA" id="ARBA00038089"/>
    </source>
</evidence>
<dbReference type="AlphaFoldDB" id="A0A6G1I522"/>
<dbReference type="PROSITE" id="PS50157">
    <property type="entry name" value="ZINC_FINGER_C2H2_2"/>
    <property type="match status" value="2"/>
</dbReference>
<name>A0A6G1I522_9PEZI</name>
<evidence type="ECO:0000313" key="12">
    <source>
        <dbReference type="Proteomes" id="UP000799640"/>
    </source>
</evidence>
<keyword evidence="12" id="KW-1185">Reference proteome</keyword>
<sequence length="66" mass="8149">RIHVEHRRFQCPQCSRGFHWEKDLTRHMSTHTGDRNFVCYICARKYSRFDNLRRHYHTNHPDILAP</sequence>
<dbReference type="GO" id="GO:0010468">
    <property type="term" value="P:regulation of gene expression"/>
    <property type="evidence" value="ECO:0007669"/>
    <property type="project" value="TreeGrafter"/>
</dbReference>
<protein>
    <recommendedName>
        <fullName evidence="8">pH-response transcription factor pacC/RIM101</fullName>
    </recommendedName>
</protein>
<dbReference type="Gene3D" id="3.30.160.60">
    <property type="entry name" value="Classic Zinc Finger"/>
    <property type="match status" value="2"/>
</dbReference>
<dbReference type="EMBL" id="ML996689">
    <property type="protein sequence ID" value="KAF2403372.1"/>
    <property type="molecule type" value="Genomic_DNA"/>
</dbReference>
<dbReference type="InterPro" id="IPR008598">
    <property type="entry name" value="Di19_Zn-bd"/>
</dbReference>
<evidence type="ECO:0000256" key="2">
    <source>
        <dbReference type="ARBA" id="ARBA00022723"/>
    </source>
</evidence>
<evidence type="ECO:0000256" key="6">
    <source>
        <dbReference type="ARBA" id="ARBA00023242"/>
    </source>
</evidence>
<dbReference type="SUPFAM" id="SSF57667">
    <property type="entry name" value="beta-beta-alpha zinc fingers"/>
    <property type="match status" value="1"/>
</dbReference>
<feature type="non-terminal residue" evidence="11">
    <location>
        <position position="66"/>
    </location>
</feature>
<comment type="subcellular location">
    <subcellularLocation>
        <location evidence="1">Nucleus</location>
    </subcellularLocation>
</comment>
<feature type="non-terminal residue" evidence="11">
    <location>
        <position position="1"/>
    </location>
</feature>
<feature type="domain" description="C2H2-type" evidence="10">
    <location>
        <begin position="9"/>
        <end position="36"/>
    </location>
</feature>
<dbReference type="InterPro" id="IPR013087">
    <property type="entry name" value="Znf_C2H2_type"/>
</dbReference>
<dbReference type="InterPro" id="IPR050331">
    <property type="entry name" value="Zinc_finger"/>
</dbReference>
<dbReference type="InterPro" id="IPR036236">
    <property type="entry name" value="Znf_C2H2_sf"/>
</dbReference>
<keyword evidence="2" id="KW-0479">Metal-binding</keyword>
<organism evidence="11 12">
    <name type="scientific">Trichodelitschia bisporula</name>
    <dbReference type="NCBI Taxonomy" id="703511"/>
    <lineage>
        <taxon>Eukaryota</taxon>
        <taxon>Fungi</taxon>
        <taxon>Dikarya</taxon>
        <taxon>Ascomycota</taxon>
        <taxon>Pezizomycotina</taxon>
        <taxon>Dothideomycetes</taxon>
        <taxon>Dothideomycetes incertae sedis</taxon>
        <taxon>Phaeotrichales</taxon>
        <taxon>Phaeotrichaceae</taxon>
        <taxon>Trichodelitschia</taxon>
    </lineage>
</organism>
<keyword evidence="3" id="KW-0677">Repeat</keyword>
<dbReference type="FunFam" id="3.30.160.60:FF:000340">
    <property type="entry name" value="zinc finger protein 473 isoform X1"/>
    <property type="match status" value="1"/>
</dbReference>
<evidence type="ECO:0000256" key="4">
    <source>
        <dbReference type="ARBA" id="ARBA00022771"/>
    </source>
</evidence>
<accession>A0A6G1I522</accession>
<dbReference type="GO" id="GO:0008270">
    <property type="term" value="F:zinc ion binding"/>
    <property type="evidence" value="ECO:0007669"/>
    <property type="project" value="UniProtKB-KW"/>
</dbReference>
<reference evidence="11" key="1">
    <citation type="journal article" date="2020" name="Stud. Mycol.">
        <title>101 Dothideomycetes genomes: a test case for predicting lifestyles and emergence of pathogens.</title>
        <authorList>
            <person name="Haridas S."/>
            <person name="Albert R."/>
            <person name="Binder M."/>
            <person name="Bloem J."/>
            <person name="Labutti K."/>
            <person name="Salamov A."/>
            <person name="Andreopoulos B."/>
            <person name="Baker S."/>
            <person name="Barry K."/>
            <person name="Bills G."/>
            <person name="Bluhm B."/>
            <person name="Cannon C."/>
            <person name="Castanera R."/>
            <person name="Culley D."/>
            <person name="Daum C."/>
            <person name="Ezra D."/>
            <person name="Gonzalez J."/>
            <person name="Henrissat B."/>
            <person name="Kuo A."/>
            <person name="Liang C."/>
            <person name="Lipzen A."/>
            <person name="Lutzoni F."/>
            <person name="Magnuson J."/>
            <person name="Mondo S."/>
            <person name="Nolan M."/>
            <person name="Ohm R."/>
            <person name="Pangilinan J."/>
            <person name="Park H.-J."/>
            <person name="Ramirez L."/>
            <person name="Alfaro M."/>
            <person name="Sun H."/>
            <person name="Tritt A."/>
            <person name="Yoshinaga Y."/>
            <person name="Zwiers L.-H."/>
            <person name="Turgeon B."/>
            <person name="Goodwin S."/>
            <person name="Spatafora J."/>
            <person name="Crous P."/>
            <person name="Grigoriev I."/>
        </authorList>
    </citation>
    <scope>NUCLEOTIDE SEQUENCE</scope>
    <source>
        <strain evidence="11">CBS 262.69</strain>
    </source>
</reference>
<dbReference type="OrthoDB" id="3437960at2759"/>
<dbReference type="Proteomes" id="UP000799640">
    <property type="component" value="Unassembled WGS sequence"/>
</dbReference>
<dbReference type="SMART" id="SM00355">
    <property type="entry name" value="ZnF_C2H2"/>
    <property type="match status" value="2"/>
</dbReference>
<dbReference type="PANTHER" id="PTHR16515">
    <property type="entry name" value="PR DOMAIN ZINC FINGER PROTEIN"/>
    <property type="match status" value="1"/>
</dbReference>
<comment type="similarity">
    <text evidence="7">Belongs to the pacC/RIM101 family.</text>
</comment>
<evidence type="ECO:0000256" key="8">
    <source>
        <dbReference type="ARBA" id="ARBA00039490"/>
    </source>
</evidence>
<evidence type="ECO:0000256" key="5">
    <source>
        <dbReference type="ARBA" id="ARBA00022833"/>
    </source>
</evidence>
<keyword evidence="6" id="KW-0539">Nucleus</keyword>
<keyword evidence="4 9" id="KW-0863">Zinc-finger</keyword>
<evidence type="ECO:0000256" key="1">
    <source>
        <dbReference type="ARBA" id="ARBA00004123"/>
    </source>
</evidence>